<evidence type="ECO:0008006" key="4">
    <source>
        <dbReference type="Google" id="ProtNLM"/>
    </source>
</evidence>
<name>A0ABT7ANP7_9CYAN</name>
<dbReference type="EMBL" id="JAQOSP010000024">
    <property type="protein sequence ID" value="MDJ1168523.1"/>
    <property type="molecule type" value="Genomic_DNA"/>
</dbReference>
<evidence type="ECO:0000313" key="2">
    <source>
        <dbReference type="EMBL" id="MDJ1168523.1"/>
    </source>
</evidence>
<accession>A0ABT7ANP7</accession>
<comment type="caution">
    <text evidence="2">The sequence shown here is derived from an EMBL/GenBank/DDBJ whole genome shotgun (WGS) entry which is preliminary data.</text>
</comment>
<dbReference type="RefSeq" id="WP_283752287.1">
    <property type="nucleotide sequence ID" value="NZ_JAQOSP010000024.1"/>
</dbReference>
<gene>
    <name evidence="2" type="ORF">PMG71_03675</name>
</gene>
<keyword evidence="3" id="KW-1185">Reference proteome</keyword>
<organism evidence="2 3">
    <name type="scientific">Roseofilum acuticapitatum BLCC-M154</name>
    <dbReference type="NCBI Taxonomy" id="3022444"/>
    <lineage>
        <taxon>Bacteria</taxon>
        <taxon>Bacillati</taxon>
        <taxon>Cyanobacteriota</taxon>
        <taxon>Cyanophyceae</taxon>
        <taxon>Desertifilales</taxon>
        <taxon>Desertifilaceae</taxon>
        <taxon>Roseofilum</taxon>
        <taxon>Roseofilum acuticapitatum</taxon>
    </lineage>
</organism>
<evidence type="ECO:0000313" key="3">
    <source>
        <dbReference type="Proteomes" id="UP001235303"/>
    </source>
</evidence>
<reference evidence="2 3" key="1">
    <citation type="submission" date="2023-01" db="EMBL/GenBank/DDBJ databases">
        <title>Novel diversity within Roseofilum (Cyanobacteria; Desertifilaceae) from marine benthic mats with descriptions of four novel species.</title>
        <authorList>
            <person name="Wang Y."/>
            <person name="Berthold D.E."/>
            <person name="Hu J."/>
            <person name="Lefler F.W."/>
            <person name="Laughinghouse H.D. IV."/>
        </authorList>
    </citation>
    <scope>NUCLEOTIDE SEQUENCE [LARGE SCALE GENOMIC DNA]</scope>
    <source>
        <strain evidence="2 3">BLCC-M154</strain>
    </source>
</reference>
<protein>
    <recommendedName>
        <fullName evidence="4">DUF5666 domain-containing protein</fullName>
    </recommendedName>
</protein>
<dbReference type="Proteomes" id="UP001235303">
    <property type="component" value="Unassembled WGS sequence"/>
</dbReference>
<feature type="chain" id="PRO_5045683396" description="DUF5666 domain-containing protein" evidence="1">
    <location>
        <begin position="27"/>
        <end position="177"/>
    </location>
</feature>
<evidence type="ECO:0000256" key="1">
    <source>
        <dbReference type="SAM" id="SignalP"/>
    </source>
</evidence>
<feature type="signal peptide" evidence="1">
    <location>
        <begin position="1"/>
        <end position="26"/>
    </location>
</feature>
<sequence>MHRIVASVLVASSLAVAVAFPYISRAQTVHTGTVERVWEDGLSLNTGDRTLRVDTWDLYGDSTPAHISVGDELTISGEFEGGEFDAFSIEGARSAPVSEGVGVPASRSPGSKVYTGTVQAVWEDGLSLNTGDRTLRVDTWDLYGDRTPANISVGDELTISGEFEGGEFDAFTIDRAP</sequence>
<proteinExistence type="predicted"/>
<keyword evidence="1" id="KW-0732">Signal</keyword>